<name>A0ACB8RYG3_9AGAM</name>
<gene>
    <name evidence="1" type="ORF">FA95DRAFT_1490244</name>
</gene>
<accession>A0ACB8RYG3</accession>
<dbReference type="EMBL" id="MU275881">
    <property type="protein sequence ID" value="KAI0048852.1"/>
    <property type="molecule type" value="Genomic_DNA"/>
</dbReference>
<evidence type="ECO:0000313" key="2">
    <source>
        <dbReference type="Proteomes" id="UP000814033"/>
    </source>
</evidence>
<proteinExistence type="predicted"/>
<evidence type="ECO:0000313" key="1">
    <source>
        <dbReference type="EMBL" id="KAI0048852.1"/>
    </source>
</evidence>
<sequence>MFGSLTPRTPTAFRVPAASAQPPSEPTRSFPKHEKFYYDDGSVTFLIEGTLYRPHRSWLVKHSPDFGEHLKNVTPAPLNMAIISMASVKATDFDAFLSVLYPSDLNDQETDVFTVDGWTSVLHLATKWHFASARARAIRHLQDITQPFERLVLGRTYGVDDWVVPALAAVCMRWASLNVGEIELLLRLDLACIGAVRDYIHRSPVQPSSQRVSEKVCEWLQMQCTLDLDGPASEDSGSESGELPEAASENVARVASEAAGLPTPISPEVRMPSSSVASNNLTLKTDLGLEGLTGPLSPVEDTAPMSPKSKNAKKKAAKKAAKAQGEKSAVDAPSLTVIT</sequence>
<comment type="caution">
    <text evidence="1">The sequence shown here is derived from an EMBL/GenBank/DDBJ whole genome shotgun (WGS) entry which is preliminary data.</text>
</comment>
<keyword evidence="2" id="KW-1185">Reference proteome</keyword>
<dbReference type="Proteomes" id="UP000814033">
    <property type="component" value="Unassembled WGS sequence"/>
</dbReference>
<organism evidence="1 2">
    <name type="scientific">Auriscalpium vulgare</name>
    <dbReference type="NCBI Taxonomy" id="40419"/>
    <lineage>
        <taxon>Eukaryota</taxon>
        <taxon>Fungi</taxon>
        <taxon>Dikarya</taxon>
        <taxon>Basidiomycota</taxon>
        <taxon>Agaricomycotina</taxon>
        <taxon>Agaricomycetes</taxon>
        <taxon>Russulales</taxon>
        <taxon>Auriscalpiaceae</taxon>
        <taxon>Auriscalpium</taxon>
    </lineage>
</organism>
<protein>
    <submittedName>
        <fullName evidence="1">Uncharacterized protein</fullName>
    </submittedName>
</protein>
<reference evidence="1" key="1">
    <citation type="submission" date="2021-02" db="EMBL/GenBank/DDBJ databases">
        <authorList>
            <consortium name="DOE Joint Genome Institute"/>
            <person name="Ahrendt S."/>
            <person name="Looney B.P."/>
            <person name="Miyauchi S."/>
            <person name="Morin E."/>
            <person name="Drula E."/>
            <person name="Courty P.E."/>
            <person name="Chicoki N."/>
            <person name="Fauchery L."/>
            <person name="Kohler A."/>
            <person name="Kuo A."/>
            <person name="Labutti K."/>
            <person name="Pangilinan J."/>
            <person name="Lipzen A."/>
            <person name="Riley R."/>
            <person name="Andreopoulos W."/>
            <person name="He G."/>
            <person name="Johnson J."/>
            <person name="Barry K.W."/>
            <person name="Grigoriev I.V."/>
            <person name="Nagy L."/>
            <person name="Hibbett D."/>
            <person name="Henrissat B."/>
            <person name="Matheny P.B."/>
            <person name="Labbe J."/>
            <person name="Martin F."/>
        </authorList>
    </citation>
    <scope>NUCLEOTIDE SEQUENCE</scope>
    <source>
        <strain evidence="1">FP105234-sp</strain>
    </source>
</reference>
<reference evidence="1" key="2">
    <citation type="journal article" date="2022" name="New Phytol.">
        <title>Evolutionary transition to the ectomycorrhizal habit in the genomes of a hyperdiverse lineage of mushroom-forming fungi.</title>
        <authorList>
            <person name="Looney B."/>
            <person name="Miyauchi S."/>
            <person name="Morin E."/>
            <person name="Drula E."/>
            <person name="Courty P.E."/>
            <person name="Kohler A."/>
            <person name="Kuo A."/>
            <person name="LaButti K."/>
            <person name="Pangilinan J."/>
            <person name="Lipzen A."/>
            <person name="Riley R."/>
            <person name="Andreopoulos W."/>
            <person name="He G."/>
            <person name="Johnson J."/>
            <person name="Nolan M."/>
            <person name="Tritt A."/>
            <person name="Barry K.W."/>
            <person name="Grigoriev I.V."/>
            <person name="Nagy L.G."/>
            <person name="Hibbett D."/>
            <person name="Henrissat B."/>
            <person name="Matheny P.B."/>
            <person name="Labbe J."/>
            <person name="Martin F.M."/>
        </authorList>
    </citation>
    <scope>NUCLEOTIDE SEQUENCE</scope>
    <source>
        <strain evidence="1">FP105234-sp</strain>
    </source>
</reference>